<organism evidence="1 2">
    <name type="scientific">Aphanomyces euteiches</name>
    <dbReference type="NCBI Taxonomy" id="100861"/>
    <lineage>
        <taxon>Eukaryota</taxon>
        <taxon>Sar</taxon>
        <taxon>Stramenopiles</taxon>
        <taxon>Oomycota</taxon>
        <taxon>Saprolegniomycetes</taxon>
        <taxon>Saprolegniales</taxon>
        <taxon>Verrucalvaceae</taxon>
        <taxon>Aphanomyces</taxon>
    </lineage>
</organism>
<gene>
    <name evidence="1" type="ORF">Ae201684_017917</name>
</gene>
<keyword evidence="2" id="KW-1185">Reference proteome</keyword>
<dbReference type="AlphaFoldDB" id="A0A6G0W8A7"/>
<evidence type="ECO:0000313" key="2">
    <source>
        <dbReference type="Proteomes" id="UP000481153"/>
    </source>
</evidence>
<dbReference type="Proteomes" id="UP000481153">
    <property type="component" value="Unassembled WGS sequence"/>
</dbReference>
<dbReference type="VEuPathDB" id="FungiDB:AeMF1_018629"/>
<reference evidence="1 2" key="1">
    <citation type="submission" date="2019-07" db="EMBL/GenBank/DDBJ databases">
        <title>Genomics analysis of Aphanomyces spp. identifies a new class of oomycete effector associated with host adaptation.</title>
        <authorList>
            <person name="Gaulin E."/>
        </authorList>
    </citation>
    <scope>NUCLEOTIDE SEQUENCE [LARGE SCALE GENOMIC DNA]</scope>
    <source>
        <strain evidence="1 2">ATCC 201684</strain>
    </source>
</reference>
<comment type="caution">
    <text evidence="1">The sequence shown here is derived from an EMBL/GenBank/DDBJ whole genome shotgun (WGS) entry which is preliminary data.</text>
</comment>
<protein>
    <submittedName>
        <fullName evidence="1">Uncharacterized protein</fullName>
    </submittedName>
</protein>
<sequence>MTALSPRQKPSIAFSNIKFESDPDDEFSVELKYYARDNSSASLIVESMNSKAIWSSRVDALESVSGGSISPIVNCVVVEVLQAWLSRSANGHAKVDLKRSRCGTLYLLIAMRDSVSGLVNGYWWKLHPVTVSHEKSLTAMMLHLCKHLELITDNDEPVELSLTAERFNFGCCIVWKICQSSKHFALADGGTTIQVAKPNKYQMTLIPEKVVCTLKYDVYVNSTCMHEFEISKNLNIVEKITTLDIPANSKLRLYSTSVNIAAGLTLLLKKIQPELLKRFKPQR</sequence>
<dbReference type="EMBL" id="VJMJ01000317">
    <property type="protein sequence ID" value="KAF0723046.1"/>
    <property type="molecule type" value="Genomic_DNA"/>
</dbReference>
<proteinExistence type="predicted"/>
<name>A0A6G0W8A7_9STRA</name>
<evidence type="ECO:0000313" key="1">
    <source>
        <dbReference type="EMBL" id="KAF0723046.1"/>
    </source>
</evidence>
<accession>A0A6G0W8A7</accession>